<comment type="caution">
    <text evidence="2">The sequence shown here is derived from an EMBL/GenBank/DDBJ whole genome shotgun (WGS) entry which is preliminary data.</text>
</comment>
<keyword evidence="1" id="KW-0472">Membrane</keyword>
<dbReference type="RefSeq" id="WP_214433343.1">
    <property type="nucleotide sequence ID" value="NZ_CAWPUQ010000314.1"/>
</dbReference>
<protein>
    <submittedName>
        <fullName evidence="2">PrsW family intramembrane metalloprotease</fullName>
    </submittedName>
</protein>
<feature type="transmembrane region" description="Helical" evidence="1">
    <location>
        <begin position="292"/>
        <end position="313"/>
    </location>
</feature>
<reference evidence="2 3" key="1">
    <citation type="journal article" date="2021" name="Int. J. Syst. Evol. Microbiol.">
        <title>Amazonocrinis nigriterrae gen. nov., sp. nov., Atlanticothrix silvestris gen. nov., sp. nov. and Dendronalium phyllosphericum gen. nov., sp. nov., nostocacean cyanobacteria from Brazilian environments.</title>
        <authorList>
            <person name="Alvarenga D.O."/>
            <person name="Andreote A.P.D."/>
            <person name="Branco L.H.Z."/>
            <person name="Delbaje E."/>
            <person name="Cruz R.B."/>
            <person name="Varani A.M."/>
            <person name="Fiore M.F."/>
        </authorList>
    </citation>
    <scope>NUCLEOTIDE SEQUENCE [LARGE SCALE GENOMIC DNA]</scope>
    <source>
        <strain evidence="2 3">CENA369</strain>
    </source>
</reference>
<organism evidence="2 3">
    <name type="scientific">Dendronalium phyllosphericum CENA369</name>
    <dbReference type="NCBI Taxonomy" id="1725256"/>
    <lineage>
        <taxon>Bacteria</taxon>
        <taxon>Bacillati</taxon>
        <taxon>Cyanobacteriota</taxon>
        <taxon>Cyanophyceae</taxon>
        <taxon>Nostocales</taxon>
        <taxon>Nostocaceae</taxon>
        <taxon>Dendronalium</taxon>
        <taxon>Dendronalium phyllosphericum</taxon>
    </lineage>
</organism>
<dbReference type="PANTHER" id="PTHR36844:SF1">
    <property type="entry name" value="PROTEASE PRSW"/>
    <property type="match status" value="1"/>
</dbReference>
<feature type="transmembrane region" description="Helical" evidence="1">
    <location>
        <begin position="253"/>
        <end position="272"/>
    </location>
</feature>
<keyword evidence="1" id="KW-1133">Transmembrane helix</keyword>
<accession>A0A8J7LE37</accession>
<feature type="transmembrane region" description="Helical" evidence="1">
    <location>
        <begin position="30"/>
        <end position="47"/>
    </location>
</feature>
<keyword evidence="1" id="KW-0812">Transmembrane</keyword>
<keyword evidence="2" id="KW-0482">Metalloprotease</keyword>
<dbReference type="PANTHER" id="PTHR36844">
    <property type="entry name" value="PROTEASE PRSW"/>
    <property type="match status" value="1"/>
</dbReference>
<feature type="transmembrane region" description="Helical" evidence="1">
    <location>
        <begin position="106"/>
        <end position="125"/>
    </location>
</feature>
<dbReference type="Proteomes" id="UP000662314">
    <property type="component" value="Unassembled WGS sequence"/>
</dbReference>
<proteinExistence type="predicted"/>
<evidence type="ECO:0000256" key="1">
    <source>
        <dbReference type="SAM" id="Phobius"/>
    </source>
</evidence>
<dbReference type="Pfam" id="PF13367">
    <property type="entry name" value="PrsW-protease"/>
    <property type="match status" value="1"/>
</dbReference>
<feature type="transmembrane region" description="Helical" evidence="1">
    <location>
        <begin position="201"/>
        <end position="221"/>
    </location>
</feature>
<dbReference type="InterPro" id="IPR026898">
    <property type="entry name" value="PrsW"/>
</dbReference>
<sequence length="323" mass="37517">MDNFFIVLWAAIPPLLLLGYYCWRVQFTPSLLWLLLIFIFGAISGFAALKLEFLFEDVANSVVNWRWLQYSLFGVALRQLVEIGPIEEGCKFVAVIIPICYLQRKYQLRASSVFIFTIAVALGFTAQENWIYLFYGTASILNRVIGTPVHAMFSAPWGYALGIYISSRMRLHQYKKSIPKAWINSVICHSLANVLSNAGGYSAPISFLSYVLFPFLLWMFWRLEQLLRRVEGKRPIVLIYGHTPQHRYWQRGLVLFALMLGGNAIFGLFLLVRDLSPLSLSQLFYPNVLWFILSRFSLNFLFGAIAWVIYRYLRYSARRRYFT</sequence>
<dbReference type="GO" id="GO:0008237">
    <property type="term" value="F:metallopeptidase activity"/>
    <property type="evidence" value="ECO:0007669"/>
    <property type="project" value="UniProtKB-KW"/>
</dbReference>
<keyword evidence="2" id="KW-0378">Hydrolase</keyword>
<keyword evidence="2" id="KW-0645">Protease</keyword>
<dbReference type="AlphaFoldDB" id="A0A8J7LE37"/>
<dbReference type="EMBL" id="JAECZA010000077">
    <property type="protein sequence ID" value="MBH8574537.1"/>
    <property type="molecule type" value="Genomic_DNA"/>
</dbReference>
<name>A0A8J7LE37_9NOST</name>
<feature type="transmembrane region" description="Helical" evidence="1">
    <location>
        <begin position="145"/>
        <end position="165"/>
    </location>
</feature>
<keyword evidence="3" id="KW-1185">Reference proteome</keyword>
<gene>
    <name evidence="2" type="ORF">I8752_16200</name>
</gene>
<feature type="transmembrane region" description="Helical" evidence="1">
    <location>
        <begin position="6"/>
        <end position="23"/>
    </location>
</feature>
<evidence type="ECO:0000313" key="2">
    <source>
        <dbReference type="EMBL" id="MBH8574537.1"/>
    </source>
</evidence>
<evidence type="ECO:0000313" key="3">
    <source>
        <dbReference type="Proteomes" id="UP000662314"/>
    </source>
</evidence>